<dbReference type="GO" id="GO:0055085">
    <property type="term" value="P:transmembrane transport"/>
    <property type="evidence" value="ECO:0007669"/>
    <property type="project" value="InterPro"/>
</dbReference>
<evidence type="ECO:0000313" key="9">
    <source>
        <dbReference type="EMBL" id="QNM07080.1"/>
    </source>
</evidence>
<evidence type="ECO:0000256" key="1">
    <source>
        <dbReference type="ARBA" id="ARBA00004651"/>
    </source>
</evidence>
<keyword evidence="3" id="KW-1003">Cell membrane</keyword>
<keyword evidence="6 7" id="KW-0472">Membrane</keyword>
<evidence type="ECO:0000256" key="5">
    <source>
        <dbReference type="ARBA" id="ARBA00022989"/>
    </source>
</evidence>
<dbReference type="AlphaFoldDB" id="A0A7G9G8E8"/>
<keyword evidence="10" id="KW-1185">Reference proteome</keyword>
<dbReference type="Gene3D" id="1.10.3720.10">
    <property type="entry name" value="MetI-like"/>
    <property type="match status" value="1"/>
</dbReference>
<dbReference type="InterPro" id="IPR000515">
    <property type="entry name" value="MetI-like"/>
</dbReference>
<dbReference type="PANTHER" id="PTHR30151:SF0">
    <property type="entry name" value="ABC TRANSPORTER PERMEASE PROTEIN MJ0413-RELATED"/>
    <property type="match status" value="1"/>
</dbReference>
<evidence type="ECO:0000256" key="7">
    <source>
        <dbReference type="RuleBase" id="RU363032"/>
    </source>
</evidence>
<dbReference type="PANTHER" id="PTHR30151">
    <property type="entry name" value="ALKANE SULFONATE ABC TRANSPORTER-RELATED, MEMBRANE SUBUNIT"/>
    <property type="match status" value="1"/>
</dbReference>
<dbReference type="KEGG" id="qdo:H9Q78_13320"/>
<keyword evidence="4 7" id="KW-0812">Transmembrane</keyword>
<protein>
    <submittedName>
        <fullName evidence="9">ABC transporter permease subunit</fullName>
    </submittedName>
</protein>
<evidence type="ECO:0000256" key="4">
    <source>
        <dbReference type="ARBA" id="ARBA00022692"/>
    </source>
</evidence>
<evidence type="ECO:0000259" key="8">
    <source>
        <dbReference type="PROSITE" id="PS50928"/>
    </source>
</evidence>
<keyword evidence="2 7" id="KW-0813">Transport</keyword>
<name>A0A7G9G8E8_9FIRM</name>
<reference evidence="9 10" key="1">
    <citation type="submission" date="2020-08" db="EMBL/GenBank/DDBJ databases">
        <authorList>
            <person name="Liu C."/>
            <person name="Sun Q."/>
        </authorList>
    </citation>
    <scope>NUCLEOTIDE SEQUENCE [LARGE SCALE GENOMIC DNA]</scope>
    <source>
        <strain evidence="9 10">NSJ-38</strain>
    </source>
</reference>
<dbReference type="Proteomes" id="UP000515823">
    <property type="component" value="Chromosome"/>
</dbReference>
<organism evidence="9 10">
    <name type="scientific">Qiania dongpingensis</name>
    <dbReference type="NCBI Taxonomy" id="2763669"/>
    <lineage>
        <taxon>Bacteria</taxon>
        <taxon>Bacillati</taxon>
        <taxon>Bacillota</taxon>
        <taxon>Clostridia</taxon>
        <taxon>Lachnospirales</taxon>
        <taxon>Lachnospiraceae</taxon>
        <taxon>Qiania</taxon>
    </lineage>
</organism>
<evidence type="ECO:0000256" key="3">
    <source>
        <dbReference type="ARBA" id="ARBA00022475"/>
    </source>
</evidence>
<accession>A0A7G9G8E8</accession>
<keyword evidence="5 7" id="KW-1133">Transmembrane helix</keyword>
<evidence type="ECO:0000256" key="6">
    <source>
        <dbReference type="ARBA" id="ARBA00023136"/>
    </source>
</evidence>
<comment type="similarity">
    <text evidence="7">Belongs to the binding-protein-dependent transport system permease family.</text>
</comment>
<comment type="subcellular location">
    <subcellularLocation>
        <location evidence="1 7">Cell membrane</location>
        <topology evidence="1 7">Multi-pass membrane protein</topology>
    </subcellularLocation>
</comment>
<gene>
    <name evidence="9" type="ORF">H9Q78_13320</name>
</gene>
<feature type="transmembrane region" description="Helical" evidence="7">
    <location>
        <begin position="52"/>
        <end position="78"/>
    </location>
</feature>
<sequence>MKRRRLYERAAAVIFALLLWQAASMILGQQLLLVSPVRVLLRLGALWLEPGFWQTLWFSFLRIEGGFFLGLFLGALLAVISSRSHLIETLLWPFLVAVKSVPVASFIIISLIWLSASGLSVFISFLMVFPIVYFNVLQGMKSTDGRMLQMAEIFQMPWRRQLFYIYLPQVRPFLFSACSTALGISWKAGIAAEVIGIPDGSIGERLYEAKVYLSTADLFAWTIVIVLLSVLFEKVFMKFMKWGFARLEKL</sequence>
<evidence type="ECO:0000256" key="2">
    <source>
        <dbReference type="ARBA" id="ARBA00022448"/>
    </source>
</evidence>
<evidence type="ECO:0000313" key="10">
    <source>
        <dbReference type="Proteomes" id="UP000515823"/>
    </source>
</evidence>
<feature type="transmembrane region" description="Helical" evidence="7">
    <location>
        <begin position="218"/>
        <end position="236"/>
    </location>
</feature>
<feature type="transmembrane region" description="Helical" evidence="7">
    <location>
        <begin position="173"/>
        <end position="198"/>
    </location>
</feature>
<dbReference type="PROSITE" id="PS50928">
    <property type="entry name" value="ABC_TM1"/>
    <property type="match status" value="1"/>
</dbReference>
<dbReference type="SUPFAM" id="SSF161098">
    <property type="entry name" value="MetI-like"/>
    <property type="match status" value="1"/>
</dbReference>
<dbReference type="GO" id="GO:0005886">
    <property type="term" value="C:plasma membrane"/>
    <property type="evidence" value="ECO:0007669"/>
    <property type="project" value="UniProtKB-SubCell"/>
</dbReference>
<proteinExistence type="inferred from homology"/>
<feature type="transmembrane region" description="Helical" evidence="7">
    <location>
        <begin position="90"/>
        <end position="113"/>
    </location>
</feature>
<dbReference type="InterPro" id="IPR035906">
    <property type="entry name" value="MetI-like_sf"/>
</dbReference>
<dbReference type="EMBL" id="CP060634">
    <property type="protein sequence ID" value="QNM07080.1"/>
    <property type="molecule type" value="Genomic_DNA"/>
</dbReference>
<feature type="domain" description="ABC transmembrane type-1" evidence="8">
    <location>
        <begin position="52"/>
        <end position="236"/>
    </location>
</feature>
<feature type="transmembrane region" description="Helical" evidence="7">
    <location>
        <begin position="119"/>
        <end position="137"/>
    </location>
</feature>
<dbReference type="Pfam" id="PF00528">
    <property type="entry name" value="BPD_transp_1"/>
    <property type="match status" value="1"/>
</dbReference>